<dbReference type="EMBL" id="JBEZFP010000066">
    <property type="protein sequence ID" value="MEU8136581.1"/>
    <property type="molecule type" value="Genomic_DNA"/>
</dbReference>
<gene>
    <name evidence="1" type="ORF">AB0C36_24100</name>
</gene>
<proteinExistence type="predicted"/>
<evidence type="ECO:0000313" key="2">
    <source>
        <dbReference type="Proteomes" id="UP001551482"/>
    </source>
</evidence>
<comment type="caution">
    <text evidence="1">The sequence shown here is derived from an EMBL/GenBank/DDBJ whole genome shotgun (WGS) entry which is preliminary data.</text>
</comment>
<protein>
    <submittedName>
        <fullName evidence="1">HK97 gp10 family phage protein</fullName>
    </submittedName>
</protein>
<name>A0ABV3DLL9_9ACTN</name>
<evidence type="ECO:0000313" key="1">
    <source>
        <dbReference type="EMBL" id="MEU8136581.1"/>
    </source>
</evidence>
<keyword evidence="2" id="KW-1185">Reference proteome</keyword>
<dbReference type="Proteomes" id="UP001551482">
    <property type="component" value="Unassembled WGS sequence"/>
</dbReference>
<organism evidence="1 2">
    <name type="scientific">Streptodolium elevatio</name>
    <dbReference type="NCBI Taxonomy" id="3157996"/>
    <lineage>
        <taxon>Bacteria</taxon>
        <taxon>Bacillati</taxon>
        <taxon>Actinomycetota</taxon>
        <taxon>Actinomycetes</taxon>
        <taxon>Kitasatosporales</taxon>
        <taxon>Streptomycetaceae</taxon>
        <taxon>Streptodolium</taxon>
    </lineage>
</organism>
<accession>A0ABV3DLL9</accession>
<reference evidence="1 2" key="1">
    <citation type="submission" date="2024-06" db="EMBL/GenBank/DDBJ databases">
        <title>The Natural Products Discovery Center: Release of the First 8490 Sequenced Strains for Exploring Actinobacteria Biosynthetic Diversity.</title>
        <authorList>
            <person name="Kalkreuter E."/>
            <person name="Kautsar S.A."/>
            <person name="Yang D."/>
            <person name="Bader C.D."/>
            <person name="Teijaro C.N."/>
            <person name="Fluegel L."/>
            <person name="Davis C.M."/>
            <person name="Simpson J.R."/>
            <person name="Lauterbach L."/>
            <person name="Steele A.D."/>
            <person name="Gui C."/>
            <person name="Meng S."/>
            <person name="Li G."/>
            <person name="Viehrig K."/>
            <person name="Ye F."/>
            <person name="Su P."/>
            <person name="Kiefer A.F."/>
            <person name="Nichols A."/>
            <person name="Cepeda A.J."/>
            <person name="Yan W."/>
            <person name="Fan B."/>
            <person name="Jiang Y."/>
            <person name="Adhikari A."/>
            <person name="Zheng C.-J."/>
            <person name="Schuster L."/>
            <person name="Cowan T.M."/>
            <person name="Smanski M.J."/>
            <person name="Chevrette M.G."/>
            <person name="De Carvalho L.P.S."/>
            <person name="Shen B."/>
        </authorList>
    </citation>
    <scope>NUCLEOTIDE SEQUENCE [LARGE SCALE GENOMIC DNA]</scope>
    <source>
        <strain evidence="1 2">NPDC048946</strain>
    </source>
</reference>
<sequence length="115" mass="12786">MAARLTLYNSGIQRLLQSPQMEAGVRVHAERLKRVAESVSPVGSPPEDEHPGLYQRSWKIDTGRWRVLSPRYGPHPIVEITVYNDAPHALALEFGTKHMAAQHVAQKAIDAARLA</sequence>
<dbReference type="RefSeq" id="WP_358357243.1">
    <property type="nucleotide sequence ID" value="NZ_JBEZFP010000066.1"/>
</dbReference>